<keyword evidence="4" id="KW-0805">Transcription regulation</keyword>
<dbReference type="GO" id="GO:0006368">
    <property type="term" value="P:transcription elongation by RNA polymerase II"/>
    <property type="evidence" value="ECO:0007669"/>
    <property type="project" value="EnsemblFungi"/>
</dbReference>
<dbReference type="GO" id="GO:0006355">
    <property type="term" value="P:regulation of DNA-templated transcription"/>
    <property type="evidence" value="ECO:0007669"/>
    <property type="project" value="EnsemblFungi"/>
</dbReference>
<feature type="domain" description="TFIIF beta subunit N-terminal" evidence="12">
    <location>
        <begin position="36"/>
        <end position="142"/>
    </location>
</feature>
<proteinExistence type="inferred from homology"/>
<feature type="domain" description="TFIIF beta subunit HTH" evidence="11">
    <location>
        <begin position="207"/>
        <end position="270"/>
    </location>
</feature>
<protein>
    <recommendedName>
        <fullName evidence="3">Transcription initiation factor IIF subunit beta</fullName>
    </recommendedName>
    <alternativeName>
        <fullName evidence="9">TFIIF medium subunit</fullName>
    </alternativeName>
    <alternativeName>
        <fullName evidence="8">TFIIF-beta</fullName>
    </alternativeName>
</protein>
<dbReference type="GO" id="GO:0016251">
    <property type="term" value="F:RNA polymerase II general transcription initiation factor activity"/>
    <property type="evidence" value="ECO:0007669"/>
    <property type="project" value="EnsemblFungi"/>
</dbReference>
<dbReference type="FunFam" id="1.10.10.10:FF:000035">
    <property type="entry name" value="General transcription factor IIF subunit 2"/>
    <property type="match status" value="1"/>
</dbReference>
<reference evidence="14" key="1">
    <citation type="submission" date="2016-02" db="EMBL/GenBank/DDBJ databases">
        <title>Comparative genomics of biotechnologically important yeasts.</title>
        <authorList>
            <consortium name="DOE Joint Genome Institute"/>
            <person name="Riley R."/>
            <person name="Haridas S."/>
            <person name="Wolfe K.H."/>
            <person name="Lopes M.R."/>
            <person name="Hittinger C.T."/>
            <person name="Goker M."/>
            <person name="Salamov A."/>
            <person name="Wisecaver J."/>
            <person name="Long T.M."/>
            <person name="Aerts A.L."/>
            <person name="Barry K."/>
            <person name="Choi C."/>
            <person name="Clum A."/>
            <person name="Coughlan A.Y."/>
            <person name="Deshpande S."/>
            <person name="Douglass A.P."/>
            <person name="Hanson S.J."/>
            <person name="Klenk H.-P."/>
            <person name="Labutti K."/>
            <person name="Lapidus A."/>
            <person name="Lindquist E."/>
            <person name="Lipzen A."/>
            <person name="Meier-Kolthoff J.P."/>
            <person name="Ohm R.A."/>
            <person name="Otillar R.P."/>
            <person name="Pangilinan J."/>
            <person name="Peng Y."/>
            <person name="Rokas A."/>
            <person name="Rosa C.A."/>
            <person name="Scheuner C."/>
            <person name="Sibirny A.A."/>
            <person name="Slot J.C."/>
            <person name="Stielow J.B."/>
            <person name="Sun H."/>
            <person name="Kurtzman C.P."/>
            <person name="Blackwell M."/>
            <person name="Jeffries T.W."/>
            <person name="Grigoriev I.V."/>
        </authorList>
    </citation>
    <scope>NUCLEOTIDE SEQUENCE [LARGE SCALE GENOMIC DNA]</scope>
    <source>
        <strain evidence="14">NRRL Y-17796</strain>
    </source>
</reference>
<dbReference type="SUPFAM" id="SSF50916">
    <property type="entry name" value="Rap30/74 interaction domains"/>
    <property type="match status" value="1"/>
</dbReference>
<dbReference type="GO" id="GO:0003677">
    <property type="term" value="F:DNA binding"/>
    <property type="evidence" value="ECO:0007669"/>
    <property type="project" value="UniProtKB-KW"/>
</dbReference>
<evidence type="ECO:0000256" key="10">
    <source>
        <dbReference type="SAM" id="MobiDB-lite"/>
    </source>
</evidence>
<dbReference type="InterPro" id="IPR003196">
    <property type="entry name" value="TFIIF_beta"/>
</dbReference>
<evidence type="ECO:0000256" key="6">
    <source>
        <dbReference type="ARBA" id="ARBA00023163"/>
    </source>
</evidence>
<dbReference type="SUPFAM" id="SSF46785">
    <property type="entry name" value="Winged helix' DNA-binding domain"/>
    <property type="match status" value="1"/>
</dbReference>
<evidence type="ECO:0000259" key="12">
    <source>
        <dbReference type="Pfam" id="PF17683"/>
    </source>
</evidence>
<dbReference type="CDD" id="cd07980">
    <property type="entry name" value="TFIIF_beta"/>
    <property type="match status" value="1"/>
</dbReference>
<dbReference type="GO" id="GO:0000993">
    <property type="term" value="F:RNA polymerase II complex binding"/>
    <property type="evidence" value="ECO:0007669"/>
    <property type="project" value="EnsemblFungi"/>
</dbReference>
<dbReference type="OrthoDB" id="26094at2759"/>
<dbReference type="EMBL" id="KV453843">
    <property type="protein sequence ID" value="ODV88804.1"/>
    <property type="molecule type" value="Genomic_DNA"/>
</dbReference>
<gene>
    <name evidence="13" type="ORF">CANCADRAFT_3446</name>
</gene>
<sequence length="298" mass="34916">MDPVKKGKEEDEDVVMTQDDDIFEDSADFDMSKIDRKMWLLRVPRFLMERWKEAPNKMGDNKDLGTVRIKQMGQKLKVKMLLNDISVHENIPKEYDLNMSGNQTQNTFVFSEEEDKVTNTKKTGLYGTVFNDVTIIPAITDKNYDKVVSERRSEIFGDKPRPKVTLINDNESSVKVSAGPSMRGRSSMFLKNQRKEHQRRQMIGKATRMPRNELLDLLFRLFEQYDYWGLRGLKERTKQPEVYLKEVLDHIATFHKTGPYALKYSLKPDYAAMKKQRMNNVLEDDNDKDKDERTDTPK</sequence>
<evidence type="ECO:0000256" key="8">
    <source>
        <dbReference type="ARBA" id="ARBA00081473"/>
    </source>
</evidence>
<keyword evidence="7" id="KW-0539">Nucleus</keyword>
<evidence type="ECO:0000256" key="9">
    <source>
        <dbReference type="ARBA" id="ARBA00081863"/>
    </source>
</evidence>
<dbReference type="InterPro" id="IPR011039">
    <property type="entry name" value="TFIIF_interaction"/>
</dbReference>
<dbReference type="Gene3D" id="1.10.10.10">
    <property type="entry name" value="Winged helix-like DNA-binding domain superfamily/Winged helix DNA-binding domain"/>
    <property type="match status" value="1"/>
</dbReference>
<organism evidence="13 14">
    <name type="scientific">Tortispora caseinolytica NRRL Y-17796</name>
    <dbReference type="NCBI Taxonomy" id="767744"/>
    <lineage>
        <taxon>Eukaryota</taxon>
        <taxon>Fungi</taxon>
        <taxon>Dikarya</taxon>
        <taxon>Ascomycota</taxon>
        <taxon>Saccharomycotina</taxon>
        <taxon>Trigonopsidomycetes</taxon>
        <taxon>Trigonopsidales</taxon>
        <taxon>Trigonopsidaceae</taxon>
        <taxon>Tortispora</taxon>
    </lineage>
</organism>
<keyword evidence="6" id="KW-0804">Transcription</keyword>
<dbReference type="InterPro" id="IPR036388">
    <property type="entry name" value="WH-like_DNA-bd_sf"/>
</dbReference>
<dbReference type="GO" id="GO:0051123">
    <property type="term" value="P:RNA polymerase II preinitiation complex assembly"/>
    <property type="evidence" value="ECO:0007669"/>
    <property type="project" value="EnsemblFungi"/>
</dbReference>
<evidence type="ECO:0000256" key="1">
    <source>
        <dbReference type="ARBA" id="ARBA00004123"/>
    </source>
</evidence>
<feature type="region of interest" description="Disordered" evidence="10">
    <location>
        <begin position="277"/>
        <end position="298"/>
    </location>
</feature>
<keyword evidence="14" id="KW-1185">Reference proteome</keyword>
<comment type="subcellular location">
    <subcellularLocation>
        <location evidence="1">Nucleus</location>
    </subcellularLocation>
</comment>
<dbReference type="InterPro" id="IPR036390">
    <property type="entry name" value="WH_DNA-bd_sf"/>
</dbReference>
<evidence type="ECO:0000259" key="11">
    <source>
        <dbReference type="Pfam" id="PF02270"/>
    </source>
</evidence>
<dbReference type="GO" id="GO:0005674">
    <property type="term" value="C:transcription factor TFIIF complex"/>
    <property type="evidence" value="ECO:0007669"/>
    <property type="project" value="EnsemblFungi"/>
</dbReference>
<dbReference type="Pfam" id="PF17683">
    <property type="entry name" value="TFIIF_beta_N"/>
    <property type="match status" value="1"/>
</dbReference>
<evidence type="ECO:0000256" key="2">
    <source>
        <dbReference type="ARBA" id="ARBA00009543"/>
    </source>
</evidence>
<dbReference type="PANTHER" id="PTHR10445">
    <property type="entry name" value="GENERAL TRANSCRIPTION FACTOR IIF SUBUNIT 2"/>
    <property type="match status" value="1"/>
</dbReference>
<evidence type="ECO:0000256" key="7">
    <source>
        <dbReference type="ARBA" id="ARBA00023242"/>
    </source>
</evidence>
<evidence type="ECO:0000313" key="13">
    <source>
        <dbReference type="EMBL" id="ODV88804.1"/>
    </source>
</evidence>
<dbReference type="AlphaFoldDB" id="A0A1E4TAM5"/>
<name>A0A1E4TAM5_9ASCO</name>
<dbReference type="Pfam" id="PF02270">
    <property type="entry name" value="TFIIF_beta"/>
    <property type="match status" value="1"/>
</dbReference>
<accession>A0A1E4TAM5</accession>
<evidence type="ECO:0000256" key="4">
    <source>
        <dbReference type="ARBA" id="ARBA00023015"/>
    </source>
</evidence>
<dbReference type="GO" id="GO:0001174">
    <property type="term" value="P:transcriptional start site selection at RNA polymerase II promoter"/>
    <property type="evidence" value="ECO:0007669"/>
    <property type="project" value="EnsemblFungi"/>
</dbReference>
<feature type="compositionally biased region" description="Basic and acidic residues" evidence="10">
    <location>
        <begin position="287"/>
        <end position="298"/>
    </location>
</feature>
<evidence type="ECO:0000256" key="3">
    <source>
        <dbReference type="ARBA" id="ARBA00021453"/>
    </source>
</evidence>
<keyword evidence="5" id="KW-0238">DNA-binding</keyword>
<evidence type="ECO:0000313" key="14">
    <source>
        <dbReference type="Proteomes" id="UP000095023"/>
    </source>
</evidence>
<dbReference type="InterPro" id="IPR040504">
    <property type="entry name" value="TFIIF_beta_N"/>
</dbReference>
<dbReference type="Proteomes" id="UP000095023">
    <property type="component" value="Unassembled WGS sequence"/>
</dbReference>
<evidence type="ECO:0000256" key="5">
    <source>
        <dbReference type="ARBA" id="ARBA00023125"/>
    </source>
</evidence>
<dbReference type="PANTHER" id="PTHR10445:SF0">
    <property type="entry name" value="GENERAL TRANSCRIPTION FACTOR IIF SUBUNIT 2"/>
    <property type="match status" value="1"/>
</dbReference>
<comment type="similarity">
    <text evidence="2">Belongs to the TFIIF beta subunit family.</text>
</comment>
<dbReference type="InterPro" id="IPR040450">
    <property type="entry name" value="TFIIF_beta_HTH"/>
</dbReference>